<protein>
    <submittedName>
        <fullName evidence="3">Hypothetical_protein</fullName>
    </submittedName>
</protein>
<organism evidence="2">
    <name type="scientific">Hexamita inflata</name>
    <dbReference type="NCBI Taxonomy" id="28002"/>
    <lineage>
        <taxon>Eukaryota</taxon>
        <taxon>Metamonada</taxon>
        <taxon>Diplomonadida</taxon>
        <taxon>Hexamitidae</taxon>
        <taxon>Hexamitinae</taxon>
        <taxon>Hexamita</taxon>
    </lineage>
</organism>
<dbReference type="Proteomes" id="UP001642409">
    <property type="component" value="Unassembled WGS sequence"/>
</dbReference>
<name>A0AA86TZ11_9EUKA</name>
<evidence type="ECO:0000256" key="1">
    <source>
        <dbReference type="SAM" id="Phobius"/>
    </source>
</evidence>
<gene>
    <name evidence="2" type="ORF">HINF_LOCUS21421</name>
    <name evidence="3" type="ORF">HINF_LOCUS72696</name>
</gene>
<comment type="caution">
    <text evidence="2">The sequence shown here is derived from an EMBL/GenBank/DDBJ whole genome shotgun (WGS) entry which is preliminary data.</text>
</comment>
<reference evidence="2" key="1">
    <citation type="submission" date="2023-06" db="EMBL/GenBank/DDBJ databases">
        <authorList>
            <person name="Kurt Z."/>
        </authorList>
    </citation>
    <scope>NUCLEOTIDE SEQUENCE</scope>
</reference>
<reference evidence="3 4" key="2">
    <citation type="submission" date="2024-07" db="EMBL/GenBank/DDBJ databases">
        <authorList>
            <person name="Akdeniz Z."/>
        </authorList>
    </citation>
    <scope>NUCLEOTIDE SEQUENCE [LARGE SCALE GENOMIC DNA]</scope>
</reference>
<dbReference type="EMBL" id="CAXDID020000581">
    <property type="protein sequence ID" value="CAL6104259.1"/>
    <property type="molecule type" value="Genomic_DNA"/>
</dbReference>
<sequence>MIDKDDFDRCRVLLGKTGVQEKCQWRSEQEEINFAQEELPRVPIFSHLIVIFLSSFFFFLQPGGVEAGGYGNGSTQDSFKTWECDSRQPNRQARLGRRITRSLAAHSHSQA</sequence>
<keyword evidence="1" id="KW-1133">Transmembrane helix</keyword>
<evidence type="ECO:0000313" key="3">
    <source>
        <dbReference type="EMBL" id="CAL6104259.1"/>
    </source>
</evidence>
<keyword evidence="1" id="KW-0472">Membrane</keyword>
<keyword evidence="1" id="KW-0812">Transmembrane</keyword>
<dbReference type="EMBL" id="CATOUU010000549">
    <property type="protein sequence ID" value="CAI9933776.1"/>
    <property type="molecule type" value="Genomic_DNA"/>
</dbReference>
<accession>A0AA86TZ11</accession>
<proteinExistence type="predicted"/>
<evidence type="ECO:0000313" key="4">
    <source>
        <dbReference type="Proteomes" id="UP001642409"/>
    </source>
</evidence>
<dbReference type="AlphaFoldDB" id="A0AA86TZ11"/>
<keyword evidence="4" id="KW-1185">Reference proteome</keyword>
<evidence type="ECO:0000313" key="2">
    <source>
        <dbReference type="EMBL" id="CAI9933776.1"/>
    </source>
</evidence>
<feature type="transmembrane region" description="Helical" evidence="1">
    <location>
        <begin position="42"/>
        <end position="60"/>
    </location>
</feature>